<dbReference type="OrthoDB" id="107670at2"/>
<organism evidence="6 7">
    <name type="scientific">Veillonella criceti</name>
    <dbReference type="NCBI Taxonomy" id="103891"/>
    <lineage>
        <taxon>Bacteria</taxon>
        <taxon>Bacillati</taxon>
        <taxon>Bacillota</taxon>
        <taxon>Negativicutes</taxon>
        <taxon>Veillonellales</taxon>
        <taxon>Veillonellaceae</taxon>
        <taxon>Veillonella</taxon>
    </lineage>
</organism>
<dbReference type="PANTHER" id="PTHR30126:SF78">
    <property type="entry name" value="HTH LYSR-TYPE DOMAIN-CONTAINING PROTEIN"/>
    <property type="match status" value="1"/>
</dbReference>
<dbReference type="GO" id="GO:0003700">
    <property type="term" value="F:DNA-binding transcription factor activity"/>
    <property type="evidence" value="ECO:0007669"/>
    <property type="project" value="InterPro"/>
</dbReference>
<comment type="similarity">
    <text evidence="1">Belongs to the LysR transcriptional regulatory family.</text>
</comment>
<dbReference type="Proteomes" id="UP000255367">
    <property type="component" value="Unassembled WGS sequence"/>
</dbReference>
<dbReference type="AlphaFoldDB" id="A0A380NMK7"/>
<dbReference type="SUPFAM" id="SSF53850">
    <property type="entry name" value="Periplasmic binding protein-like II"/>
    <property type="match status" value="1"/>
</dbReference>
<keyword evidence="2" id="KW-0805">Transcription regulation</keyword>
<name>A0A380NMK7_9FIRM</name>
<dbReference type="GO" id="GO:0000976">
    <property type="term" value="F:transcription cis-regulatory region binding"/>
    <property type="evidence" value="ECO:0007669"/>
    <property type="project" value="TreeGrafter"/>
</dbReference>
<dbReference type="PANTHER" id="PTHR30126">
    <property type="entry name" value="HTH-TYPE TRANSCRIPTIONAL REGULATOR"/>
    <property type="match status" value="1"/>
</dbReference>
<protein>
    <submittedName>
        <fullName evidence="6">HTH-type transcriptional activator CmpR</fullName>
    </submittedName>
</protein>
<evidence type="ECO:0000313" key="6">
    <source>
        <dbReference type="EMBL" id="SUP44830.1"/>
    </source>
</evidence>
<dbReference type="Pfam" id="PF03466">
    <property type="entry name" value="LysR_substrate"/>
    <property type="match status" value="1"/>
</dbReference>
<evidence type="ECO:0000256" key="2">
    <source>
        <dbReference type="ARBA" id="ARBA00023015"/>
    </source>
</evidence>
<dbReference type="Gene3D" id="3.40.190.290">
    <property type="match status" value="1"/>
</dbReference>
<gene>
    <name evidence="6" type="primary">cmpR</name>
    <name evidence="6" type="ORF">NCTC12020_01852</name>
</gene>
<dbReference type="InterPro" id="IPR000847">
    <property type="entry name" value="LysR_HTH_N"/>
</dbReference>
<evidence type="ECO:0000256" key="4">
    <source>
        <dbReference type="ARBA" id="ARBA00023163"/>
    </source>
</evidence>
<keyword evidence="4" id="KW-0804">Transcription</keyword>
<dbReference type="Pfam" id="PF00126">
    <property type="entry name" value="HTH_1"/>
    <property type="match status" value="1"/>
</dbReference>
<accession>A0A380NMK7</accession>
<proteinExistence type="inferred from homology"/>
<reference evidence="6 7" key="1">
    <citation type="submission" date="2018-06" db="EMBL/GenBank/DDBJ databases">
        <authorList>
            <consortium name="Pathogen Informatics"/>
            <person name="Doyle S."/>
        </authorList>
    </citation>
    <scope>NUCLEOTIDE SEQUENCE [LARGE SCALE GENOMIC DNA]</scope>
    <source>
        <strain evidence="6 7">NCTC12020</strain>
    </source>
</reference>
<evidence type="ECO:0000259" key="5">
    <source>
        <dbReference type="PROSITE" id="PS50931"/>
    </source>
</evidence>
<dbReference type="InterPro" id="IPR036390">
    <property type="entry name" value="WH_DNA-bd_sf"/>
</dbReference>
<dbReference type="Gene3D" id="1.10.10.10">
    <property type="entry name" value="Winged helix-like DNA-binding domain superfamily/Winged helix DNA-binding domain"/>
    <property type="match status" value="1"/>
</dbReference>
<evidence type="ECO:0000256" key="3">
    <source>
        <dbReference type="ARBA" id="ARBA00023125"/>
    </source>
</evidence>
<keyword evidence="3" id="KW-0238">DNA-binding</keyword>
<sequence length="297" mass="34000">MDEKEWQTFVTVVAEGNITKAADKLFLSQPALSYRLRHLEEDLGCPLLLRTNEGITLTPQGEVFHTYCRRMLEETESLKQSIGEMSGEIQGTLKLASSINFADYQLPHLLSLFTKEYPNIHIQVKTGYSSHVNKMFNGGEVMVAIARGNYKEATNTIKLFEEPYCLVYKQEISRKELAELPWVQYRTDASISAIVESWQSENLPANLEPAMELDSMVTCRHFVREGLGWAILPYLGLGSCKDEGIYVEPIYQKDGKPWVRSTFLHFNEVSTKLIAAKTFIDYVRDFYQKQSPVNIEY</sequence>
<dbReference type="CDD" id="cd05466">
    <property type="entry name" value="PBP2_LTTR_substrate"/>
    <property type="match status" value="1"/>
</dbReference>
<keyword evidence="7" id="KW-1185">Reference proteome</keyword>
<dbReference type="EMBL" id="UHIO01000001">
    <property type="protein sequence ID" value="SUP44830.1"/>
    <property type="molecule type" value="Genomic_DNA"/>
</dbReference>
<evidence type="ECO:0000256" key="1">
    <source>
        <dbReference type="ARBA" id="ARBA00009437"/>
    </source>
</evidence>
<feature type="domain" description="HTH lysR-type" evidence="5">
    <location>
        <begin position="1"/>
        <end position="58"/>
    </location>
</feature>
<evidence type="ECO:0000313" key="7">
    <source>
        <dbReference type="Proteomes" id="UP000255367"/>
    </source>
</evidence>
<dbReference type="SUPFAM" id="SSF46785">
    <property type="entry name" value="Winged helix' DNA-binding domain"/>
    <property type="match status" value="1"/>
</dbReference>
<dbReference type="FunFam" id="1.10.10.10:FF:000001">
    <property type="entry name" value="LysR family transcriptional regulator"/>
    <property type="match status" value="1"/>
</dbReference>
<dbReference type="RefSeq" id="WP_115310929.1">
    <property type="nucleotide sequence ID" value="NZ_UHIO01000001.1"/>
</dbReference>
<dbReference type="InterPro" id="IPR005119">
    <property type="entry name" value="LysR_subst-bd"/>
</dbReference>
<dbReference type="PROSITE" id="PS50931">
    <property type="entry name" value="HTH_LYSR"/>
    <property type="match status" value="1"/>
</dbReference>
<dbReference type="InterPro" id="IPR036388">
    <property type="entry name" value="WH-like_DNA-bd_sf"/>
</dbReference>
<dbReference type="PRINTS" id="PR00039">
    <property type="entry name" value="HTHLYSR"/>
</dbReference>